<dbReference type="Pfam" id="PF00583">
    <property type="entry name" value="Acetyltransf_1"/>
    <property type="match status" value="1"/>
</dbReference>
<dbReference type="EMBL" id="BJNQ01000003">
    <property type="protein sequence ID" value="GEC74730.1"/>
    <property type="molecule type" value="Genomic_DNA"/>
</dbReference>
<dbReference type="CDD" id="cd04301">
    <property type="entry name" value="NAT_SF"/>
    <property type="match status" value="1"/>
</dbReference>
<dbReference type="Proteomes" id="UP000317410">
    <property type="component" value="Unassembled WGS sequence"/>
</dbReference>
<dbReference type="InterPro" id="IPR038611">
    <property type="entry name" value="Arr_sf"/>
</dbReference>
<reference evidence="3 4" key="1">
    <citation type="submission" date="2019-06" db="EMBL/GenBank/DDBJ databases">
        <title>Whole genome shotgun sequence of Microbacterium liquefaciens NBRC 15037.</title>
        <authorList>
            <person name="Hosoyama A."/>
            <person name="Uohara A."/>
            <person name="Ohji S."/>
            <person name="Ichikawa N."/>
        </authorList>
    </citation>
    <scope>NUCLEOTIDE SEQUENCE [LARGE SCALE GENOMIC DNA]</scope>
    <source>
        <strain evidence="3 4">NBRC 15037</strain>
    </source>
</reference>
<evidence type="ECO:0000259" key="2">
    <source>
        <dbReference type="PROSITE" id="PS51186"/>
    </source>
</evidence>
<dbReference type="PROSITE" id="PS51186">
    <property type="entry name" value="GNAT"/>
    <property type="match status" value="1"/>
</dbReference>
<gene>
    <name evidence="3" type="ORF">MLI01_08750</name>
</gene>
<dbReference type="AlphaFoldDB" id="A0A4Y4B6E5"/>
<dbReference type="Gene3D" id="3.40.630.30">
    <property type="match status" value="1"/>
</dbReference>
<dbReference type="InterPro" id="IPR000182">
    <property type="entry name" value="GNAT_dom"/>
</dbReference>
<dbReference type="InterPro" id="IPR016181">
    <property type="entry name" value="Acyl_CoA_acyltransferase"/>
</dbReference>
<dbReference type="RefSeq" id="WP_141386062.1">
    <property type="nucleotide sequence ID" value="NZ_BJNQ01000003.1"/>
</dbReference>
<evidence type="ECO:0000256" key="1">
    <source>
        <dbReference type="SAM" id="MobiDB-lite"/>
    </source>
</evidence>
<protein>
    <recommendedName>
        <fullName evidence="2">N-acetyltransferase domain-containing protein</fullName>
    </recommendedName>
</protein>
<proteinExistence type="predicted"/>
<dbReference type="GO" id="GO:0016747">
    <property type="term" value="F:acyltransferase activity, transferring groups other than amino-acyl groups"/>
    <property type="evidence" value="ECO:0007669"/>
    <property type="project" value="InterPro"/>
</dbReference>
<evidence type="ECO:0000313" key="3">
    <source>
        <dbReference type="EMBL" id="GEC74730.1"/>
    </source>
</evidence>
<organism evidence="3 4">
    <name type="scientific">Microbacterium maritypicum</name>
    <name type="common">Microbacterium liquefaciens</name>
    <dbReference type="NCBI Taxonomy" id="33918"/>
    <lineage>
        <taxon>Bacteria</taxon>
        <taxon>Bacillati</taxon>
        <taxon>Actinomycetota</taxon>
        <taxon>Actinomycetes</taxon>
        <taxon>Micrococcales</taxon>
        <taxon>Microbacteriaceae</taxon>
        <taxon>Microbacterium</taxon>
    </lineage>
</organism>
<feature type="domain" description="N-acetyltransferase" evidence="2">
    <location>
        <begin position="311"/>
        <end position="437"/>
    </location>
</feature>
<name>A0A4Y4B6E5_MICMQ</name>
<dbReference type="SUPFAM" id="SSF55729">
    <property type="entry name" value="Acyl-CoA N-acyltransferases (Nat)"/>
    <property type="match status" value="1"/>
</dbReference>
<feature type="region of interest" description="Disordered" evidence="1">
    <location>
        <begin position="49"/>
        <end position="71"/>
    </location>
</feature>
<evidence type="ECO:0000313" key="4">
    <source>
        <dbReference type="Proteomes" id="UP000317410"/>
    </source>
</evidence>
<comment type="caution">
    <text evidence="3">The sequence shown here is derived from an EMBL/GenBank/DDBJ whole genome shotgun (WGS) entry which is preliminary data.</text>
</comment>
<sequence>MRKTGYVGVERSRHFDGGRTMSTLEPTTFTINRTPRVVRVSVVPNRVVAMSSRSKKKPSQANKRVQDAARRQAKAAYLAEKRASSSGRYWHGGRTGLEVGTILIPRAEAERNGDDMTHYDLQRGYGMNVTDPERVYFSSNREFARGFAGRIQGGDSDTGIVYQHGALYEVEPLGEIEKDPDFEGGVSWCAPRARIIAVEESNVRLNPFEVSERLGPYTAWMDGSPVYTPGGRYIPSPEQIKFGGIEAVLAMVETISPWTPVEYINASISGQPTGYRPSQENFPSVLMGGAEAVDVMYAHRRRVTVLTKLGVTFMQDALSHLPEVNALLQNAGHTVLSPDDERGTVVAFDTDGGVIGALVLTGVDFDGKCVMLIDAISVAPEWQGRGIGTVMLLAAQQLLPAQVFCAAGHCDPTVAGFFAQAGYTVLRPGENLILPVGDDPGLIDVGSEHAWFYRQGPI</sequence>
<accession>A0A4Y4B6E5</accession>
<dbReference type="Gene3D" id="3.20.170.40">
    <property type="entry name" value="Rifampin ADP-ribosyltransferase domain"/>
    <property type="match status" value="1"/>
</dbReference>